<dbReference type="InterPro" id="IPR012677">
    <property type="entry name" value="Nucleotide-bd_a/b_plait_sf"/>
</dbReference>
<feature type="compositionally biased region" description="Low complexity" evidence="3">
    <location>
        <begin position="77"/>
        <end position="90"/>
    </location>
</feature>
<sequence length="230" mass="25220">MSEEFPESLIQTEPVIEEPQSFDAPQHQTAYTIDLNHDEHAPAAPMAPQAFNQTEAHEIEARIAQMESEAAKLREYQAQSQGAAPPQAHPLAPTGAPFLTPEQKADIDSRSVHVGNVDYGTTPEELQNHFKGVGTINRVTILLDKFTGHPKGFAYIEFSDAELVPRAIEALNDSLFRERQLKVTIKRTNLPGLSARGRGRGRGGPMRGRGRGRGAFRGRGRGRGASFAPY</sequence>
<protein>
    <recommendedName>
        <fullName evidence="4">RRM domain-containing protein</fullName>
    </recommendedName>
</protein>
<feature type="region of interest" description="Disordered" evidence="3">
    <location>
        <begin position="74"/>
        <end position="101"/>
    </location>
</feature>
<dbReference type="OrthoDB" id="4726at2759"/>
<evidence type="ECO:0000256" key="2">
    <source>
        <dbReference type="PROSITE-ProRule" id="PRU00176"/>
    </source>
</evidence>
<dbReference type="InterPro" id="IPR000504">
    <property type="entry name" value="RRM_dom"/>
</dbReference>
<proteinExistence type="predicted"/>
<dbReference type="PROSITE" id="PS50102">
    <property type="entry name" value="RRM"/>
    <property type="match status" value="1"/>
</dbReference>
<dbReference type="RefSeq" id="XP_018986711.1">
    <property type="nucleotide sequence ID" value="XM_019130391.1"/>
</dbReference>
<evidence type="ECO:0000313" key="6">
    <source>
        <dbReference type="Proteomes" id="UP000094336"/>
    </source>
</evidence>
<name>A0A1E3QUK0_9ASCO</name>
<dbReference type="InterPro" id="IPR035979">
    <property type="entry name" value="RBD_domain_sf"/>
</dbReference>
<feature type="region of interest" description="Disordered" evidence="3">
    <location>
        <begin position="191"/>
        <end position="230"/>
    </location>
</feature>
<dbReference type="Gene3D" id="3.30.70.330">
    <property type="match status" value="1"/>
</dbReference>
<organism evidence="5 6">
    <name type="scientific">Babjeviella inositovora NRRL Y-12698</name>
    <dbReference type="NCBI Taxonomy" id="984486"/>
    <lineage>
        <taxon>Eukaryota</taxon>
        <taxon>Fungi</taxon>
        <taxon>Dikarya</taxon>
        <taxon>Ascomycota</taxon>
        <taxon>Saccharomycotina</taxon>
        <taxon>Pichiomycetes</taxon>
        <taxon>Serinales incertae sedis</taxon>
        <taxon>Babjeviella</taxon>
    </lineage>
</organism>
<dbReference type="SUPFAM" id="SSF54928">
    <property type="entry name" value="RNA-binding domain, RBD"/>
    <property type="match status" value="1"/>
</dbReference>
<dbReference type="PANTHER" id="PTHR23236">
    <property type="entry name" value="EUKARYOTIC TRANSLATION INITIATION FACTOR 4B/4H"/>
    <property type="match status" value="1"/>
</dbReference>
<evidence type="ECO:0000313" key="5">
    <source>
        <dbReference type="EMBL" id="ODQ81383.1"/>
    </source>
</evidence>
<dbReference type="GeneID" id="30148244"/>
<dbReference type="Proteomes" id="UP000094336">
    <property type="component" value="Unassembled WGS sequence"/>
</dbReference>
<keyword evidence="6" id="KW-1185">Reference proteome</keyword>
<evidence type="ECO:0000256" key="1">
    <source>
        <dbReference type="ARBA" id="ARBA00022884"/>
    </source>
</evidence>
<dbReference type="EMBL" id="KV454428">
    <property type="protein sequence ID" value="ODQ81383.1"/>
    <property type="molecule type" value="Genomic_DNA"/>
</dbReference>
<keyword evidence="1 2" id="KW-0694">RNA-binding</keyword>
<feature type="compositionally biased region" description="Basic residues" evidence="3">
    <location>
        <begin position="208"/>
        <end position="222"/>
    </location>
</feature>
<dbReference type="PANTHER" id="PTHR23236:SF12">
    <property type="entry name" value="EUKARYOTIC INITIATION FACTOR 4B-RELATED"/>
    <property type="match status" value="1"/>
</dbReference>
<dbReference type="STRING" id="984486.A0A1E3QUK0"/>
<evidence type="ECO:0000256" key="3">
    <source>
        <dbReference type="SAM" id="MobiDB-lite"/>
    </source>
</evidence>
<accession>A0A1E3QUK0</accession>
<dbReference type="GO" id="GO:0008143">
    <property type="term" value="F:poly(A) binding"/>
    <property type="evidence" value="ECO:0007669"/>
    <property type="project" value="TreeGrafter"/>
</dbReference>
<gene>
    <name evidence="5" type="ORF">BABINDRAFT_166061</name>
</gene>
<reference evidence="6" key="1">
    <citation type="submission" date="2016-05" db="EMBL/GenBank/DDBJ databases">
        <title>Comparative genomics of biotechnologically important yeasts.</title>
        <authorList>
            <consortium name="DOE Joint Genome Institute"/>
            <person name="Riley R."/>
            <person name="Haridas S."/>
            <person name="Wolfe K.H."/>
            <person name="Lopes M.R."/>
            <person name="Hittinger C.T."/>
            <person name="Goker M."/>
            <person name="Salamov A."/>
            <person name="Wisecaver J."/>
            <person name="Long T.M."/>
            <person name="Aerts A.L."/>
            <person name="Barry K."/>
            <person name="Choi C."/>
            <person name="Clum A."/>
            <person name="Coughlan A.Y."/>
            <person name="Deshpande S."/>
            <person name="Douglass A.P."/>
            <person name="Hanson S.J."/>
            <person name="Klenk H.-P."/>
            <person name="Labutti K."/>
            <person name="Lapidus A."/>
            <person name="Lindquist E."/>
            <person name="Lipzen A."/>
            <person name="Meier-Kolthoff J.P."/>
            <person name="Ohm R.A."/>
            <person name="Otillar R.P."/>
            <person name="Pangilinan J."/>
            <person name="Peng Y."/>
            <person name="Rokas A."/>
            <person name="Rosa C.A."/>
            <person name="Scheuner C."/>
            <person name="Sibirny A.A."/>
            <person name="Slot J.C."/>
            <person name="Stielow J.B."/>
            <person name="Sun H."/>
            <person name="Kurtzman C.P."/>
            <person name="Blackwell M."/>
            <person name="Grigoriev I.V."/>
            <person name="Jeffries T.W."/>
        </authorList>
    </citation>
    <scope>NUCLEOTIDE SEQUENCE [LARGE SCALE GENOMIC DNA]</scope>
    <source>
        <strain evidence="6">NRRL Y-12698</strain>
    </source>
</reference>
<feature type="domain" description="RRM" evidence="4">
    <location>
        <begin position="110"/>
        <end position="188"/>
    </location>
</feature>
<dbReference type="CDD" id="cd12306">
    <property type="entry name" value="RRM_II_PABPs"/>
    <property type="match status" value="1"/>
</dbReference>
<dbReference type="AlphaFoldDB" id="A0A1E3QUK0"/>
<dbReference type="Pfam" id="PF00076">
    <property type="entry name" value="RRM_1"/>
    <property type="match status" value="1"/>
</dbReference>
<dbReference type="SMART" id="SM00360">
    <property type="entry name" value="RRM"/>
    <property type="match status" value="1"/>
</dbReference>
<evidence type="ECO:0000259" key="4">
    <source>
        <dbReference type="PROSITE" id="PS50102"/>
    </source>
</evidence>